<evidence type="ECO:0000256" key="6">
    <source>
        <dbReference type="ARBA" id="ARBA00022833"/>
    </source>
</evidence>
<dbReference type="GO" id="GO:0030313">
    <property type="term" value="C:cell envelope"/>
    <property type="evidence" value="ECO:0007669"/>
    <property type="project" value="UniProtKB-SubCell"/>
</dbReference>
<dbReference type="InterPro" id="IPR050570">
    <property type="entry name" value="Cell_wall_metabolism_enzyme"/>
</dbReference>
<feature type="domain" description="Csd3-like second N-terminal" evidence="9">
    <location>
        <begin position="95"/>
        <end position="216"/>
    </location>
</feature>
<dbReference type="SUPFAM" id="SSF51261">
    <property type="entry name" value="Duplicated hybrid motif"/>
    <property type="match status" value="1"/>
</dbReference>
<dbReference type="InterPro" id="IPR016047">
    <property type="entry name" value="M23ase_b-sheet_dom"/>
</dbReference>
<feature type="domain" description="M23ase beta-sheet core" evidence="8">
    <location>
        <begin position="229"/>
        <end position="323"/>
    </location>
</feature>
<evidence type="ECO:0000256" key="4">
    <source>
        <dbReference type="ARBA" id="ARBA00022723"/>
    </source>
</evidence>
<evidence type="ECO:0000256" key="3">
    <source>
        <dbReference type="ARBA" id="ARBA00022670"/>
    </source>
</evidence>
<dbReference type="InterPro" id="IPR011055">
    <property type="entry name" value="Dup_hybrid_motif"/>
</dbReference>
<evidence type="ECO:0000259" key="9">
    <source>
        <dbReference type="Pfam" id="PF19425"/>
    </source>
</evidence>
<evidence type="ECO:0000256" key="5">
    <source>
        <dbReference type="ARBA" id="ARBA00022801"/>
    </source>
</evidence>
<dbReference type="InterPro" id="IPR045834">
    <property type="entry name" value="Csd3_N2"/>
</dbReference>
<feature type="non-terminal residue" evidence="10">
    <location>
        <position position="1"/>
    </location>
</feature>
<accession>A0A381PVR1</accession>
<evidence type="ECO:0000256" key="1">
    <source>
        <dbReference type="ARBA" id="ARBA00001947"/>
    </source>
</evidence>
<comment type="subcellular location">
    <subcellularLocation>
        <location evidence="2">Cell envelope</location>
    </subcellularLocation>
</comment>
<comment type="cofactor">
    <cofactor evidence="1">
        <name>Zn(2+)</name>
        <dbReference type="ChEBI" id="CHEBI:29105"/>
    </cofactor>
</comment>
<gene>
    <name evidence="10" type="ORF">METZ01_LOCUS23854</name>
</gene>
<dbReference type="CDD" id="cd12797">
    <property type="entry name" value="M23_peptidase"/>
    <property type="match status" value="1"/>
</dbReference>
<keyword evidence="3" id="KW-0645">Protease</keyword>
<evidence type="ECO:0000259" key="8">
    <source>
        <dbReference type="Pfam" id="PF01551"/>
    </source>
</evidence>
<name>A0A381PVR1_9ZZZZ</name>
<keyword evidence="4" id="KW-0479">Metal-binding</keyword>
<dbReference type="GO" id="GO:0046872">
    <property type="term" value="F:metal ion binding"/>
    <property type="evidence" value="ECO:0007669"/>
    <property type="project" value="UniProtKB-KW"/>
</dbReference>
<dbReference type="EMBL" id="UINC01001107">
    <property type="protein sequence ID" value="SUZ71000.1"/>
    <property type="molecule type" value="Genomic_DNA"/>
</dbReference>
<keyword evidence="5" id="KW-0378">Hydrolase</keyword>
<dbReference type="PANTHER" id="PTHR21666:SF288">
    <property type="entry name" value="CELL DIVISION PROTEIN YTFB"/>
    <property type="match status" value="1"/>
</dbReference>
<protein>
    <submittedName>
        <fullName evidence="10">Uncharacterized protein</fullName>
    </submittedName>
</protein>
<dbReference type="Pfam" id="PF19425">
    <property type="entry name" value="Csd3_N2"/>
    <property type="match status" value="1"/>
</dbReference>
<evidence type="ECO:0000313" key="10">
    <source>
        <dbReference type="EMBL" id="SUZ71000.1"/>
    </source>
</evidence>
<organism evidence="10">
    <name type="scientific">marine metagenome</name>
    <dbReference type="NCBI Taxonomy" id="408172"/>
    <lineage>
        <taxon>unclassified sequences</taxon>
        <taxon>metagenomes</taxon>
        <taxon>ecological metagenomes</taxon>
    </lineage>
</organism>
<dbReference type="PANTHER" id="PTHR21666">
    <property type="entry name" value="PEPTIDASE-RELATED"/>
    <property type="match status" value="1"/>
</dbReference>
<dbReference type="Gene3D" id="2.70.70.10">
    <property type="entry name" value="Glucose Permease (Domain IIA)"/>
    <property type="match status" value="1"/>
</dbReference>
<dbReference type="GO" id="GO:0006508">
    <property type="term" value="P:proteolysis"/>
    <property type="evidence" value="ECO:0007669"/>
    <property type="project" value="UniProtKB-KW"/>
</dbReference>
<evidence type="ECO:0000256" key="2">
    <source>
        <dbReference type="ARBA" id="ARBA00004196"/>
    </source>
</evidence>
<proteinExistence type="predicted"/>
<keyword evidence="7" id="KW-0482">Metalloprotease</keyword>
<keyword evidence="6" id="KW-0862">Zinc</keyword>
<sequence length="371" mass="42787">VVKDTVKNGDSFGTILEKNNLFYPQIYNIVQKAKQVYDVRKINIGKPYTILFSKDSLRSPELFVYQPNLIEYVLVSLTDSLWAEKKAKAVKKVEFEAEGTITSSLSETMEEQKLSQLLSNELSEIYAWTIDFFRLEKGDNFKIIYSGKYVDDSIYVGLNRIHSAYFEHRKKSFYAIEFETDPKRGIFEYFDEKGKNLRRAFLMAPVQFSRISSRYNLRRKIAYYGRIRPHLGTDFAAPIGTYIRATASGTVVQSGYTRGNGNYVTIKHNATYSTQYLHMKKRGVKRGQFIRQGDYIGTVGMTGNTSGPHVCYRFWKNGRQVDPLRQKLPEAKPISQNLKDKYLTYMKPVKQRLDSIGSNVNFVKNSIANNK</sequence>
<dbReference type="AlphaFoldDB" id="A0A381PVR1"/>
<dbReference type="Gene3D" id="3.10.450.350">
    <property type="match status" value="1"/>
</dbReference>
<evidence type="ECO:0000256" key="7">
    <source>
        <dbReference type="ARBA" id="ARBA00023049"/>
    </source>
</evidence>
<dbReference type="Pfam" id="PF01551">
    <property type="entry name" value="Peptidase_M23"/>
    <property type="match status" value="1"/>
</dbReference>
<reference evidence="10" key="1">
    <citation type="submission" date="2018-05" db="EMBL/GenBank/DDBJ databases">
        <authorList>
            <person name="Lanie J.A."/>
            <person name="Ng W.-L."/>
            <person name="Kazmierczak K.M."/>
            <person name="Andrzejewski T.M."/>
            <person name="Davidsen T.M."/>
            <person name="Wayne K.J."/>
            <person name="Tettelin H."/>
            <person name="Glass J.I."/>
            <person name="Rusch D."/>
            <person name="Podicherti R."/>
            <person name="Tsui H.-C.T."/>
            <person name="Winkler M.E."/>
        </authorList>
    </citation>
    <scope>NUCLEOTIDE SEQUENCE</scope>
</reference>
<dbReference type="GO" id="GO:0004222">
    <property type="term" value="F:metalloendopeptidase activity"/>
    <property type="evidence" value="ECO:0007669"/>
    <property type="project" value="TreeGrafter"/>
</dbReference>